<feature type="domain" description="Major facilitator superfamily (MFS) profile" evidence="7">
    <location>
        <begin position="109"/>
        <end position="542"/>
    </location>
</feature>
<dbReference type="SUPFAM" id="SSF103473">
    <property type="entry name" value="MFS general substrate transporter"/>
    <property type="match status" value="1"/>
</dbReference>
<reference evidence="8 9" key="1">
    <citation type="submission" date="2018-11" db="EMBL/GenBank/DDBJ databases">
        <title>Genome sequence of Saitozyma podzolica DSM 27192.</title>
        <authorList>
            <person name="Aliyu H."/>
            <person name="Gorte O."/>
            <person name="Ochsenreither K."/>
        </authorList>
    </citation>
    <scope>NUCLEOTIDE SEQUENCE [LARGE SCALE GENOMIC DNA]</scope>
    <source>
        <strain evidence="8 9">DSM 27192</strain>
    </source>
</reference>
<dbReference type="Proteomes" id="UP000279259">
    <property type="component" value="Unassembled WGS sequence"/>
</dbReference>
<keyword evidence="4 6" id="KW-0472">Membrane</keyword>
<feature type="transmembrane region" description="Helical" evidence="6">
    <location>
        <begin position="107"/>
        <end position="125"/>
    </location>
</feature>
<evidence type="ECO:0000313" key="8">
    <source>
        <dbReference type="EMBL" id="RSH89017.1"/>
    </source>
</evidence>
<feature type="transmembrane region" description="Helical" evidence="6">
    <location>
        <begin position="452"/>
        <end position="471"/>
    </location>
</feature>
<dbReference type="GO" id="GO:0005886">
    <property type="term" value="C:plasma membrane"/>
    <property type="evidence" value="ECO:0007669"/>
    <property type="project" value="TreeGrafter"/>
</dbReference>
<keyword evidence="2 6" id="KW-0812">Transmembrane</keyword>
<sequence>MSMSGSRSSSLSSTSTLEMGVSSSSKPTSALSTPLEKPCPLGTPTPKPNSSSPNSPTTSLSLSALPELLVAATPPYPGSGTPSDPYLVDWLPDEPANPYNWSSARRWLYTLIAAFSCLCIAFASTSYSAAVEDIVKAYPGTTQETAIAGISLYVLGFGIGPLIWAPLSEMYGRNVAFNASYPFFVLFNMAGALAKNIPSILVFRLLAGSFGSAPLTNAGGQIGDMWAAHERALATSIFSLAPFLGPVVGPIVGGFIAENCSYHIVFWVQFAFGAVMLLIAVVLVPETYAPTLLRRKAKQLQREADEMGTGEVFISKFDRVKKTKVEILKIGMSRPFAMLSSELIVFCLGLYAAIIYGTLYLFFTAFPIVFQQNRGWSNGTSGLAFLGIGVGLLIGNTLQPLGNIWYNNAVRAAGPGGKAPPEARLPLCCLGAVLLPVGLFVFAWTSTPNVHWIVPIIASAPFGTGFLLIFTGMQNYLIDSYTLFAASSLAANAVCRSLFGTVFPLFSTYLYNNLGLHYAGTLVACLSLACTPMPFLFYRYGPYLRRNSKYAPSAPQQPAPGQKAVEPGTEEAEKITERVDEALEPEWAENAGEDRGRTRERAVNEGGMV</sequence>
<feature type="transmembrane region" description="Helical" evidence="6">
    <location>
        <begin position="176"/>
        <end position="194"/>
    </location>
</feature>
<feature type="compositionally biased region" description="Basic and acidic residues" evidence="5">
    <location>
        <begin position="571"/>
        <end position="581"/>
    </location>
</feature>
<feature type="transmembrane region" description="Helical" evidence="6">
    <location>
        <begin position="518"/>
        <end position="538"/>
    </location>
</feature>
<dbReference type="EMBL" id="RSCD01000015">
    <property type="protein sequence ID" value="RSH89017.1"/>
    <property type="molecule type" value="Genomic_DNA"/>
</dbReference>
<evidence type="ECO:0000256" key="5">
    <source>
        <dbReference type="SAM" id="MobiDB-lite"/>
    </source>
</evidence>
<evidence type="ECO:0000259" key="7">
    <source>
        <dbReference type="PROSITE" id="PS50850"/>
    </source>
</evidence>
<evidence type="ECO:0000256" key="4">
    <source>
        <dbReference type="ARBA" id="ARBA00023136"/>
    </source>
</evidence>
<comment type="caution">
    <text evidence="8">The sequence shown here is derived from an EMBL/GenBank/DDBJ whole genome shotgun (WGS) entry which is preliminary data.</text>
</comment>
<feature type="compositionally biased region" description="Low complexity" evidence="5">
    <location>
        <begin position="551"/>
        <end position="564"/>
    </location>
</feature>
<comment type="subcellular location">
    <subcellularLocation>
        <location evidence="1">Membrane</location>
        <topology evidence="1">Multi-pass membrane protein</topology>
    </subcellularLocation>
</comment>
<evidence type="ECO:0000256" key="1">
    <source>
        <dbReference type="ARBA" id="ARBA00004141"/>
    </source>
</evidence>
<feature type="region of interest" description="Disordered" evidence="5">
    <location>
        <begin position="551"/>
        <end position="609"/>
    </location>
</feature>
<dbReference type="CDD" id="cd17323">
    <property type="entry name" value="MFS_Tpo1_MDR_like"/>
    <property type="match status" value="1"/>
</dbReference>
<gene>
    <name evidence="8" type="ORF">EHS25_002679</name>
</gene>
<keyword evidence="3 6" id="KW-1133">Transmembrane helix</keyword>
<feature type="transmembrane region" description="Helical" evidence="6">
    <location>
        <begin position="343"/>
        <end position="363"/>
    </location>
</feature>
<dbReference type="PROSITE" id="PS50850">
    <property type="entry name" value="MFS"/>
    <property type="match status" value="1"/>
</dbReference>
<feature type="compositionally biased region" description="Basic and acidic residues" evidence="5">
    <location>
        <begin position="592"/>
        <end position="603"/>
    </location>
</feature>
<organism evidence="8 9">
    <name type="scientific">Saitozyma podzolica</name>
    <dbReference type="NCBI Taxonomy" id="1890683"/>
    <lineage>
        <taxon>Eukaryota</taxon>
        <taxon>Fungi</taxon>
        <taxon>Dikarya</taxon>
        <taxon>Basidiomycota</taxon>
        <taxon>Agaricomycotina</taxon>
        <taxon>Tremellomycetes</taxon>
        <taxon>Tremellales</taxon>
        <taxon>Trimorphomycetaceae</taxon>
        <taxon>Saitozyma</taxon>
    </lineage>
</organism>
<dbReference type="InterPro" id="IPR020846">
    <property type="entry name" value="MFS_dom"/>
</dbReference>
<feature type="compositionally biased region" description="Low complexity" evidence="5">
    <location>
        <begin position="1"/>
        <end position="35"/>
    </location>
</feature>
<proteinExistence type="predicted"/>
<feature type="transmembrane region" description="Helical" evidence="6">
    <location>
        <begin position="232"/>
        <end position="252"/>
    </location>
</feature>
<keyword evidence="9" id="KW-1185">Reference proteome</keyword>
<dbReference type="InterPro" id="IPR011701">
    <property type="entry name" value="MFS"/>
</dbReference>
<dbReference type="OrthoDB" id="9986881at2759"/>
<dbReference type="PANTHER" id="PTHR23502:SF184">
    <property type="entry name" value="MAJOR FACILITATOR SUPERFAMILY (MFS) PROFILE DOMAIN-CONTAINING PROTEIN"/>
    <property type="match status" value="1"/>
</dbReference>
<dbReference type="STRING" id="1890683.A0A427YDH8"/>
<dbReference type="AlphaFoldDB" id="A0A427YDH8"/>
<dbReference type="InterPro" id="IPR036259">
    <property type="entry name" value="MFS_trans_sf"/>
</dbReference>
<dbReference type="Pfam" id="PF07690">
    <property type="entry name" value="MFS_1"/>
    <property type="match status" value="1"/>
</dbReference>
<dbReference type="PANTHER" id="PTHR23502">
    <property type="entry name" value="MAJOR FACILITATOR SUPERFAMILY"/>
    <property type="match status" value="1"/>
</dbReference>
<dbReference type="GO" id="GO:0022857">
    <property type="term" value="F:transmembrane transporter activity"/>
    <property type="evidence" value="ECO:0007669"/>
    <property type="project" value="InterPro"/>
</dbReference>
<accession>A0A427YDH8</accession>
<feature type="transmembrane region" description="Helical" evidence="6">
    <location>
        <begin position="145"/>
        <end position="164"/>
    </location>
</feature>
<feature type="compositionally biased region" description="Low complexity" evidence="5">
    <location>
        <begin position="48"/>
        <end position="59"/>
    </location>
</feature>
<evidence type="ECO:0000256" key="2">
    <source>
        <dbReference type="ARBA" id="ARBA00022692"/>
    </source>
</evidence>
<evidence type="ECO:0000313" key="9">
    <source>
        <dbReference type="Proteomes" id="UP000279259"/>
    </source>
</evidence>
<evidence type="ECO:0000256" key="6">
    <source>
        <dbReference type="SAM" id="Phobius"/>
    </source>
</evidence>
<name>A0A427YDH8_9TREE</name>
<feature type="transmembrane region" description="Helical" evidence="6">
    <location>
        <begin position="264"/>
        <end position="285"/>
    </location>
</feature>
<feature type="region of interest" description="Disordered" evidence="5">
    <location>
        <begin position="1"/>
        <end position="59"/>
    </location>
</feature>
<dbReference type="Gene3D" id="1.20.1250.20">
    <property type="entry name" value="MFS general substrate transporter like domains"/>
    <property type="match status" value="1"/>
</dbReference>
<feature type="transmembrane region" description="Helical" evidence="6">
    <location>
        <begin position="427"/>
        <end position="446"/>
    </location>
</feature>
<evidence type="ECO:0000256" key="3">
    <source>
        <dbReference type="ARBA" id="ARBA00022989"/>
    </source>
</evidence>
<dbReference type="FunFam" id="1.20.1250.20:FF:000011">
    <property type="entry name" value="MFS multidrug transporter, putative"/>
    <property type="match status" value="1"/>
</dbReference>
<feature type="transmembrane region" description="Helical" evidence="6">
    <location>
        <begin position="383"/>
        <end position="406"/>
    </location>
</feature>
<protein>
    <recommendedName>
        <fullName evidence="7">Major facilitator superfamily (MFS) profile domain-containing protein</fullName>
    </recommendedName>
</protein>